<accession>A0A8K1LU26</accession>
<evidence type="ECO:0000313" key="1">
    <source>
        <dbReference type="EMBL" id="TRZ25981.1"/>
    </source>
</evidence>
<gene>
    <name evidence="1" type="ORF">HGM15179_001104</name>
</gene>
<dbReference type="EMBL" id="SWJQ01000019">
    <property type="protein sequence ID" value="TRZ25981.1"/>
    <property type="molecule type" value="Genomic_DNA"/>
</dbReference>
<keyword evidence="2" id="KW-1185">Reference proteome</keyword>
<name>A0A8K1LU26_9PASS</name>
<proteinExistence type="predicted"/>
<reference evidence="1" key="1">
    <citation type="submission" date="2019-04" db="EMBL/GenBank/DDBJ databases">
        <title>Genome assembly of Zosterops borbonicus 15179.</title>
        <authorList>
            <person name="Leroy T."/>
            <person name="Anselmetti Y."/>
            <person name="Tilak M.-K."/>
            <person name="Nabholz B."/>
        </authorList>
    </citation>
    <scope>NUCLEOTIDE SEQUENCE</scope>
    <source>
        <strain evidence="1">HGM_15179</strain>
        <tissue evidence="1">Muscle</tissue>
    </source>
</reference>
<dbReference type="Proteomes" id="UP000796761">
    <property type="component" value="Unassembled WGS sequence"/>
</dbReference>
<organism evidence="1 2">
    <name type="scientific">Zosterops borbonicus</name>
    <dbReference type="NCBI Taxonomy" id="364589"/>
    <lineage>
        <taxon>Eukaryota</taxon>
        <taxon>Metazoa</taxon>
        <taxon>Chordata</taxon>
        <taxon>Craniata</taxon>
        <taxon>Vertebrata</taxon>
        <taxon>Euteleostomi</taxon>
        <taxon>Archelosauria</taxon>
        <taxon>Archosauria</taxon>
        <taxon>Dinosauria</taxon>
        <taxon>Saurischia</taxon>
        <taxon>Theropoda</taxon>
        <taxon>Coelurosauria</taxon>
        <taxon>Aves</taxon>
        <taxon>Neognathae</taxon>
        <taxon>Neoaves</taxon>
        <taxon>Telluraves</taxon>
        <taxon>Australaves</taxon>
        <taxon>Passeriformes</taxon>
        <taxon>Sylvioidea</taxon>
        <taxon>Zosteropidae</taxon>
        <taxon>Zosterops</taxon>
    </lineage>
</organism>
<dbReference type="AlphaFoldDB" id="A0A8K1LU26"/>
<evidence type="ECO:0000313" key="2">
    <source>
        <dbReference type="Proteomes" id="UP000796761"/>
    </source>
</evidence>
<protein>
    <submittedName>
        <fullName evidence="1">Uncharacterized protein</fullName>
    </submittedName>
</protein>
<sequence>MRMGRGEESKDNSIPVSVAKLCAADSPQPQHQLLNMGNSQVMPGHSQQPRSKIRLRYKHLTRVASLKLLVKTDV</sequence>
<comment type="caution">
    <text evidence="1">The sequence shown here is derived from an EMBL/GenBank/DDBJ whole genome shotgun (WGS) entry which is preliminary data.</text>
</comment>